<feature type="domain" description="AMP-dependent synthetase/ligase" evidence="3">
    <location>
        <begin position="26"/>
        <end position="421"/>
    </location>
</feature>
<dbReference type="PROSITE" id="PS00455">
    <property type="entry name" value="AMP_BINDING"/>
    <property type="match status" value="1"/>
</dbReference>
<evidence type="ECO:0000256" key="2">
    <source>
        <dbReference type="ARBA" id="ARBA00022840"/>
    </source>
</evidence>
<dbReference type="RefSeq" id="WP_301142800.1">
    <property type="nucleotide sequence ID" value="NZ_JAUHQA010000001.1"/>
</dbReference>
<comment type="caution">
    <text evidence="4">The sequence shown here is derived from an EMBL/GenBank/DDBJ whole genome shotgun (WGS) entry which is preliminary data.</text>
</comment>
<dbReference type="CDD" id="cd05907">
    <property type="entry name" value="VL_LC_FACS_like"/>
    <property type="match status" value="1"/>
</dbReference>
<evidence type="ECO:0000313" key="5">
    <source>
        <dbReference type="Proteomes" id="UP001172708"/>
    </source>
</evidence>
<dbReference type="GO" id="GO:0016874">
    <property type="term" value="F:ligase activity"/>
    <property type="evidence" value="ECO:0007669"/>
    <property type="project" value="UniProtKB-KW"/>
</dbReference>
<dbReference type="Proteomes" id="UP001172708">
    <property type="component" value="Unassembled WGS sequence"/>
</dbReference>
<organism evidence="4 5">
    <name type="scientific">Demequina muriae</name>
    <dbReference type="NCBI Taxonomy" id="3051664"/>
    <lineage>
        <taxon>Bacteria</taxon>
        <taxon>Bacillati</taxon>
        <taxon>Actinomycetota</taxon>
        <taxon>Actinomycetes</taxon>
        <taxon>Micrococcales</taxon>
        <taxon>Demequinaceae</taxon>
        <taxon>Demequina</taxon>
    </lineage>
</organism>
<proteinExistence type="predicted"/>
<keyword evidence="1" id="KW-0547">Nucleotide-binding</keyword>
<dbReference type="EMBL" id="JAUHQA010000001">
    <property type="protein sequence ID" value="MDN4481241.1"/>
    <property type="molecule type" value="Genomic_DNA"/>
</dbReference>
<reference evidence="4" key="1">
    <citation type="submission" date="2023-06" db="EMBL/GenBank/DDBJ databases">
        <title>Egi l300058.</title>
        <authorList>
            <person name="Gao L."/>
            <person name="Fang B.-Z."/>
            <person name="Li W.-J."/>
        </authorList>
    </citation>
    <scope>NUCLEOTIDE SEQUENCE</scope>
    <source>
        <strain evidence="4">EGI L300058</strain>
    </source>
</reference>
<sequence length="599" mass="63929">MTAEMSTPTLVQRDEITHLTAMLAARAHAAPDAAFAEVKDADGTWRTITLAEYHSRVRAVAKGLISRGVKAGDRVGIMGDTRYEWSVMDFAILAAGAVSVPVYPSSSATQVEWMVADAGITLVAVDTAERAGLVTQASVTMVMLDDDGLDALAAAGESVSDTDLDARTADVVGDDIATIIYTSGTTGRPKGAMLSHGNFVEQVLNIERDPGYGGFVAGDDARLLLFLPLAHVFGRIAMILALSAGTVIGFAPSHKTLADDLGTFRPTFLVLVPRVLETVYNRADAAQSGLKKRIFRWSAKVTRQYALARETGTPGLGLRVKLAVADRLVLSKLRAKLGGNLKYALAGGARLNEDVGHFFQGLGVTVLQGYGLTETTAAAMGTPEDANVMGTVGRPIAGNEMKLADDGEILLRGASLFQGYWNAPEATAEVMRDGWFASGDMGEMVNGALNIVGRKKEILVLSSGKNVQPAVLENSMRSHPAIQDSVVVGEGKHFVSALVALDEAMLPAWLKQHELPDMTVEEAANDSRVRDLISRAIALANAHVSRAESIREFRILPSSFSEAREELTASLKTRRSVIMAHYAAVVDEIYSKAMPPSRP</sequence>
<dbReference type="PANTHER" id="PTHR43272">
    <property type="entry name" value="LONG-CHAIN-FATTY-ACID--COA LIGASE"/>
    <property type="match status" value="1"/>
</dbReference>
<dbReference type="Gene3D" id="3.40.50.12780">
    <property type="entry name" value="N-terminal domain of ligase-like"/>
    <property type="match status" value="1"/>
</dbReference>
<protein>
    <submittedName>
        <fullName evidence="4">Long-chain fatty acid--CoA ligase</fullName>
    </submittedName>
</protein>
<evidence type="ECO:0000313" key="4">
    <source>
        <dbReference type="EMBL" id="MDN4481241.1"/>
    </source>
</evidence>
<accession>A0ABT8GIH9</accession>
<dbReference type="SUPFAM" id="SSF56801">
    <property type="entry name" value="Acetyl-CoA synthetase-like"/>
    <property type="match status" value="1"/>
</dbReference>
<keyword evidence="2" id="KW-0067">ATP-binding</keyword>
<dbReference type="InterPro" id="IPR020845">
    <property type="entry name" value="AMP-binding_CS"/>
</dbReference>
<gene>
    <name evidence="4" type="ORF">QQX02_09925</name>
</gene>
<keyword evidence="4" id="KW-0436">Ligase</keyword>
<evidence type="ECO:0000259" key="3">
    <source>
        <dbReference type="Pfam" id="PF00501"/>
    </source>
</evidence>
<dbReference type="InterPro" id="IPR042099">
    <property type="entry name" value="ANL_N_sf"/>
</dbReference>
<dbReference type="Pfam" id="PF00501">
    <property type="entry name" value="AMP-binding"/>
    <property type="match status" value="1"/>
</dbReference>
<evidence type="ECO:0000256" key="1">
    <source>
        <dbReference type="ARBA" id="ARBA00022741"/>
    </source>
</evidence>
<dbReference type="InterPro" id="IPR000873">
    <property type="entry name" value="AMP-dep_synth/lig_dom"/>
</dbReference>
<keyword evidence="5" id="KW-1185">Reference proteome</keyword>
<dbReference type="Pfam" id="PF23562">
    <property type="entry name" value="AMP-binding_C_3"/>
    <property type="match status" value="1"/>
</dbReference>
<name>A0ABT8GIH9_9MICO</name>
<dbReference type="PANTHER" id="PTHR43272:SF33">
    <property type="entry name" value="AMP-BINDING DOMAIN-CONTAINING PROTEIN-RELATED"/>
    <property type="match status" value="1"/>
</dbReference>